<protein>
    <recommendedName>
        <fullName evidence="5">Segregation and condensation protein B</fullName>
    </recommendedName>
</protein>
<evidence type="ECO:0000256" key="2">
    <source>
        <dbReference type="ARBA" id="ARBA00022618"/>
    </source>
</evidence>
<comment type="function">
    <text evidence="5">Participates in chromosomal partition during cell division. May act via the formation of a condensin-like complex containing Smc and ScpA that pull DNA away from mid-cell into both cell halves.</text>
</comment>
<comment type="similarity">
    <text evidence="5">Belongs to the ScpB family.</text>
</comment>
<dbReference type="InterPro" id="IPR005234">
    <property type="entry name" value="ScpB_csome_segregation"/>
</dbReference>
<comment type="subcellular location">
    <subcellularLocation>
        <location evidence="5">Cytoplasm</location>
    </subcellularLocation>
    <text evidence="5">Associated with two foci at the outer edges of the nucleoid region in young cells, and at four foci within both cell halves in older cells.</text>
</comment>
<dbReference type="GO" id="GO:0051304">
    <property type="term" value="P:chromosome separation"/>
    <property type="evidence" value="ECO:0007669"/>
    <property type="project" value="InterPro"/>
</dbReference>
<dbReference type="FunCoup" id="A0A0R2FY69">
    <property type="interactions" value="251"/>
</dbReference>
<dbReference type="GO" id="GO:0005737">
    <property type="term" value="C:cytoplasm"/>
    <property type="evidence" value="ECO:0007669"/>
    <property type="project" value="UniProtKB-SubCell"/>
</dbReference>
<dbReference type="OrthoDB" id="9806226at2"/>
<dbReference type="InParanoid" id="A0A0R2FY69"/>
<keyword evidence="2 5" id="KW-0132">Cell division</keyword>
<dbReference type="NCBIfam" id="TIGR00281">
    <property type="entry name" value="SMC-Scp complex subunit ScpB"/>
    <property type="match status" value="1"/>
</dbReference>
<proteinExistence type="inferred from homology"/>
<evidence type="ECO:0000313" key="7">
    <source>
        <dbReference type="Proteomes" id="UP000051296"/>
    </source>
</evidence>
<keyword evidence="7" id="KW-1185">Reference proteome</keyword>
<name>A0A0R2FY69_9LACO</name>
<organism evidence="6 7">
    <name type="scientific">Weissella halotolerans DSM 20190</name>
    <dbReference type="NCBI Taxonomy" id="1123500"/>
    <lineage>
        <taxon>Bacteria</taxon>
        <taxon>Bacillati</taxon>
        <taxon>Bacillota</taxon>
        <taxon>Bacilli</taxon>
        <taxon>Lactobacillales</taxon>
        <taxon>Lactobacillaceae</taxon>
        <taxon>Weissella</taxon>
    </lineage>
</organism>
<keyword evidence="1 5" id="KW-0963">Cytoplasm</keyword>
<evidence type="ECO:0000256" key="1">
    <source>
        <dbReference type="ARBA" id="ARBA00022490"/>
    </source>
</evidence>
<comment type="caution">
    <text evidence="6">The sequence shown here is derived from an EMBL/GenBank/DDBJ whole genome shotgun (WGS) entry which is preliminary data.</text>
</comment>
<keyword evidence="4 5" id="KW-0131">Cell cycle</keyword>
<evidence type="ECO:0000256" key="3">
    <source>
        <dbReference type="ARBA" id="ARBA00022829"/>
    </source>
</evidence>
<dbReference type="PANTHER" id="PTHR34298:SF2">
    <property type="entry name" value="SEGREGATION AND CONDENSATION PROTEIN B"/>
    <property type="match status" value="1"/>
</dbReference>
<dbReference type="GO" id="GO:0006260">
    <property type="term" value="P:DNA replication"/>
    <property type="evidence" value="ECO:0007669"/>
    <property type="project" value="UniProtKB-UniRule"/>
</dbReference>
<accession>A0A0R2FY69</accession>
<dbReference type="PATRIC" id="fig|1123500.6.peg.174"/>
<dbReference type="GO" id="GO:0051301">
    <property type="term" value="P:cell division"/>
    <property type="evidence" value="ECO:0007669"/>
    <property type="project" value="UniProtKB-KW"/>
</dbReference>
<evidence type="ECO:0000313" key="6">
    <source>
        <dbReference type="EMBL" id="KRN33378.1"/>
    </source>
</evidence>
<dbReference type="Proteomes" id="UP000051296">
    <property type="component" value="Unassembled WGS sequence"/>
</dbReference>
<sequence>MDSLEQVEGLLFVAGDEGISVAEIAAATDFDKPAVQGLLEDLAQKYDHDPSSSLALMQTDERYRLVTKANIASVIHRYFTAPLTTALSQASLEVLAIIAYKQPVTRIAVDEIRGVHSAATIQRLVLHNLIETKGRADEPGRPYLYVTTDYFLNYFGLTTLTDLPPLVTADALNALQAQKEETVPLMPQVNSSQFKLDQEIMDIDKGESHG</sequence>
<reference evidence="6 7" key="1">
    <citation type="journal article" date="2015" name="Genome Announc.">
        <title>Expanding the biotechnology potential of lactobacilli through comparative genomics of 213 strains and associated genera.</title>
        <authorList>
            <person name="Sun Z."/>
            <person name="Harris H.M."/>
            <person name="McCann A."/>
            <person name="Guo C."/>
            <person name="Argimon S."/>
            <person name="Zhang W."/>
            <person name="Yang X."/>
            <person name="Jeffery I.B."/>
            <person name="Cooney J.C."/>
            <person name="Kagawa T.F."/>
            <person name="Liu W."/>
            <person name="Song Y."/>
            <person name="Salvetti E."/>
            <person name="Wrobel A."/>
            <person name="Rasinkangas P."/>
            <person name="Parkhill J."/>
            <person name="Rea M.C."/>
            <person name="O'Sullivan O."/>
            <person name="Ritari J."/>
            <person name="Douillard F.P."/>
            <person name="Paul Ross R."/>
            <person name="Yang R."/>
            <person name="Briner A.E."/>
            <person name="Felis G.E."/>
            <person name="de Vos W.M."/>
            <person name="Barrangou R."/>
            <person name="Klaenhammer T.R."/>
            <person name="Caufield P.W."/>
            <person name="Cui Y."/>
            <person name="Zhang H."/>
            <person name="O'Toole P.W."/>
        </authorList>
    </citation>
    <scope>NUCLEOTIDE SEQUENCE [LARGE SCALE GENOMIC DNA]</scope>
    <source>
        <strain evidence="6 7">DSM 20190</strain>
    </source>
</reference>
<dbReference type="HAMAP" id="MF_01804">
    <property type="entry name" value="ScpB"/>
    <property type="match status" value="1"/>
</dbReference>
<dbReference type="PIRSF" id="PIRSF019345">
    <property type="entry name" value="ScpB"/>
    <property type="match status" value="1"/>
</dbReference>
<dbReference type="RefSeq" id="WP_022791129.1">
    <property type="nucleotide sequence ID" value="NZ_ATUU01000001.1"/>
</dbReference>
<dbReference type="STRING" id="1123500.GCA_000420365_00327"/>
<keyword evidence="3 5" id="KW-0159">Chromosome partition</keyword>
<dbReference type="SUPFAM" id="SSF46785">
    <property type="entry name" value="Winged helix' DNA-binding domain"/>
    <property type="match status" value="2"/>
</dbReference>
<dbReference type="Gene3D" id="1.10.10.10">
    <property type="entry name" value="Winged helix-like DNA-binding domain superfamily/Winged helix DNA-binding domain"/>
    <property type="match status" value="2"/>
</dbReference>
<dbReference type="InterPro" id="IPR036390">
    <property type="entry name" value="WH_DNA-bd_sf"/>
</dbReference>
<evidence type="ECO:0000256" key="4">
    <source>
        <dbReference type="ARBA" id="ARBA00023306"/>
    </source>
</evidence>
<comment type="subunit">
    <text evidence="5">Homodimer. Homodimerization may be required to stabilize the binding of ScpA to the Smc head domains. Component of a cohesin-like complex composed of ScpA, ScpB and the Smc homodimer, in which ScpA and ScpB bind to the head domain of Smc. The presence of the three proteins is required for the association of the complex with DNA.</text>
</comment>
<dbReference type="Pfam" id="PF04079">
    <property type="entry name" value="SMC_ScpB"/>
    <property type="match status" value="1"/>
</dbReference>
<dbReference type="InterPro" id="IPR036388">
    <property type="entry name" value="WH-like_DNA-bd_sf"/>
</dbReference>
<dbReference type="AlphaFoldDB" id="A0A0R2FY69"/>
<dbReference type="PANTHER" id="PTHR34298">
    <property type="entry name" value="SEGREGATION AND CONDENSATION PROTEIN B"/>
    <property type="match status" value="1"/>
</dbReference>
<dbReference type="EMBL" id="JQAX01000001">
    <property type="protein sequence ID" value="KRN33378.1"/>
    <property type="molecule type" value="Genomic_DNA"/>
</dbReference>
<evidence type="ECO:0000256" key="5">
    <source>
        <dbReference type="HAMAP-Rule" id="MF_01804"/>
    </source>
</evidence>
<gene>
    <name evidence="5" type="primary">scpB</name>
    <name evidence="6" type="ORF">IV68_GL000176</name>
</gene>
<dbReference type="eggNOG" id="COG1386">
    <property type="taxonomic scope" value="Bacteria"/>
</dbReference>